<dbReference type="Pfam" id="PF00664">
    <property type="entry name" value="ABC_membrane"/>
    <property type="match status" value="1"/>
</dbReference>
<feature type="domain" description="ABC transmembrane type-1" evidence="11">
    <location>
        <begin position="38"/>
        <end position="314"/>
    </location>
</feature>
<feature type="transmembrane region" description="Helical" evidence="9">
    <location>
        <begin position="176"/>
        <end position="195"/>
    </location>
</feature>
<comment type="similarity">
    <text evidence="2">Belongs to the ABC transporter superfamily.</text>
</comment>
<dbReference type="Proteomes" id="UP000246132">
    <property type="component" value="Unassembled WGS sequence"/>
</dbReference>
<evidence type="ECO:0000256" key="8">
    <source>
        <dbReference type="ARBA" id="ARBA00024725"/>
    </source>
</evidence>
<dbReference type="SUPFAM" id="SSF90123">
    <property type="entry name" value="ABC transporter transmembrane region"/>
    <property type="match status" value="1"/>
</dbReference>
<dbReference type="InterPro" id="IPR017871">
    <property type="entry name" value="ABC_transporter-like_CS"/>
</dbReference>
<feature type="transmembrane region" description="Helical" evidence="9">
    <location>
        <begin position="33"/>
        <end position="58"/>
    </location>
</feature>
<evidence type="ECO:0000256" key="3">
    <source>
        <dbReference type="ARBA" id="ARBA00022692"/>
    </source>
</evidence>
<keyword evidence="3 9" id="KW-0812">Transmembrane</keyword>
<keyword evidence="13" id="KW-1185">Reference proteome</keyword>
<comment type="subcellular location">
    <subcellularLocation>
        <location evidence="1">Cell membrane</location>
        <topology evidence="1">Multi-pass membrane protein</topology>
    </subcellularLocation>
</comment>
<name>A0A3A8ADV8_9HYPH</name>
<keyword evidence="4" id="KW-0547">Nucleotide-binding</keyword>
<dbReference type="PANTHER" id="PTHR24221">
    <property type="entry name" value="ATP-BINDING CASSETTE SUB-FAMILY B"/>
    <property type="match status" value="1"/>
</dbReference>
<feature type="transmembrane region" description="Helical" evidence="9">
    <location>
        <begin position="73"/>
        <end position="94"/>
    </location>
</feature>
<dbReference type="InterPro" id="IPR003439">
    <property type="entry name" value="ABC_transporter-like_ATP-bd"/>
</dbReference>
<dbReference type="RefSeq" id="WP_109766980.1">
    <property type="nucleotide sequence ID" value="NZ_QFWV02000004.1"/>
</dbReference>
<feature type="domain" description="ABC transporter" evidence="10">
    <location>
        <begin position="354"/>
        <end position="588"/>
    </location>
</feature>
<dbReference type="SUPFAM" id="SSF52540">
    <property type="entry name" value="P-loop containing nucleoside triphosphate hydrolases"/>
    <property type="match status" value="1"/>
</dbReference>
<keyword evidence="6 9" id="KW-1133">Transmembrane helix</keyword>
<dbReference type="Gene3D" id="1.20.1560.10">
    <property type="entry name" value="ABC transporter type 1, transmembrane domain"/>
    <property type="match status" value="1"/>
</dbReference>
<accession>A0A3A8ADV8</accession>
<dbReference type="Pfam" id="PF00005">
    <property type="entry name" value="ABC_tran"/>
    <property type="match status" value="1"/>
</dbReference>
<comment type="function">
    <text evidence="8">Part of an ABC transporter complex. Transmembrane domains (TMD) form a pore in the inner membrane and the ATP-binding domain (NBD) is responsible for energy generation.</text>
</comment>
<dbReference type="PANTHER" id="PTHR24221:SF654">
    <property type="entry name" value="ATP-BINDING CASSETTE SUB-FAMILY B MEMBER 6"/>
    <property type="match status" value="1"/>
</dbReference>
<evidence type="ECO:0000259" key="10">
    <source>
        <dbReference type="PROSITE" id="PS50893"/>
    </source>
</evidence>
<evidence type="ECO:0000313" key="13">
    <source>
        <dbReference type="Proteomes" id="UP000246132"/>
    </source>
</evidence>
<sequence length="606" mass="65001">MNDRPDTAAIRDGLGGGVIAVLRRILSENGRAYAWHYAITIVCLVLIGMTTAFVAWITRDVVDEIFVRQRGDLIIIITGTVIGVFLLRGIAMYVQAVVLARIGNDLVARYQSRVFDKLMKLGIGYFTEARSGHLSARIAENVNGIRDVLSLTLTALGRDLISLIGLLVVMVTMDPMLSLIVFSVAPILILAVAWVSARIRNVVRETVELNARVVGTMQEAVQGITVVKAFTMEERLGARIGAIIDDARSKADRLAGIIERVNPAAEVFAGLAVAGVIAYAGLRAVNEGQPPGATFAFITALLLAADPARRLGQLKVNLEKSMVNARMIYEILDMPERQSDRADAAPLTITEGDVRFEDVDFAYGDGTKVLHGLTFAAPAHKTTAIVGPSGAGKTTIIALLQRFYDIDAGGIEIDGQDIAGVTLSSLRGQMAFVSQQPYLFEGTIRQNIGYGRPDATDAEIEAAARQANAHDFIMEQAQGYDTPVGENGVTLSGGQRQRISIARAIVRDAPILLLDEATSALDNESEKLVQQALEDVMAGRTTIVIAHRLSTIVSADRIVVMDKGEVVETGTHAELASRKGGLYAKLNMLGAGTDPDAAEPIMETDA</sequence>
<reference evidence="12 13" key="1">
    <citation type="journal article" date="2018" name="Int. J. Syst. Bacteriol.">
        <title>Oceaniradius stylonemae gen. nov., sp. nov., isolated from a red alga, Stylonema cornu-cervi.</title>
        <authorList>
            <person name="Jeong S."/>
        </authorList>
    </citation>
    <scope>NUCLEOTIDE SEQUENCE [LARGE SCALE GENOMIC DNA]</scope>
    <source>
        <strain evidence="12 13">StC1</strain>
    </source>
</reference>
<dbReference type="InterPro" id="IPR003593">
    <property type="entry name" value="AAA+_ATPase"/>
</dbReference>
<evidence type="ECO:0000256" key="9">
    <source>
        <dbReference type="SAM" id="Phobius"/>
    </source>
</evidence>
<feature type="transmembrane region" description="Helical" evidence="9">
    <location>
        <begin position="263"/>
        <end position="282"/>
    </location>
</feature>
<feature type="transmembrane region" description="Helical" evidence="9">
    <location>
        <begin position="148"/>
        <end position="170"/>
    </location>
</feature>
<evidence type="ECO:0000256" key="2">
    <source>
        <dbReference type="ARBA" id="ARBA00005417"/>
    </source>
</evidence>
<keyword evidence="5 12" id="KW-0067">ATP-binding</keyword>
<dbReference type="GO" id="GO:0005886">
    <property type="term" value="C:plasma membrane"/>
    <property type="evidence" value="ECO:0007669"/>
    <property type="project" value="UniProtKB-SubCell"/>
</dbReference>
<gene>
    <name evidence="12" type="ORF">DEM25_005040</name>
</gene>
<evidence type="ECO:0000259" key="11">
    <source>
        <dbReference type="PROSITE" id="PS50929"/>
    </source>
</evidence>
<comment type="caution">
    <text evidence="12">The sequence shown here is derived from an EMBL/GenBank/DDBJ whole genome shotgun (WGS) entry which is preliminary data.</text>
</comment>
<dbReference type="PROSITE" id="PS50929">
    <property type="entry name" value="ABC_TM1F"/>
    <property type="match status" value="1"/>
</dbReference>
<dbReference type="InterPro" id="IPR036640">
    <property type="entry name" value="ABC1_TM_sf"/>
</dbReference>
<dbReference type="OrthoDB" id="9804259at2"/>
<evidence type="ECO:0000256" key="5">
    <source>
        <dbReference type="ARBA" id="ARBA00022840"/>
    </source>
</evidence>
<dbReference type="InterPro" id="IPR011527">
    <property type="entry name" value="ABC1_TM_dom"/>
</dbReference>
<evidence type="ECO:0000313" key="12">
    <source>
        <dbReference type="EMBL" id="RKF07209.1"/>
    </source>
</evidence>
<dbReference type="GO" id="GO:0005524">
    <property type="term" value="F:ATP binding"/>
    <property type="evidence" value="ECO:0007669"/>
    <property type="project" value="UniProtKB-KW"/>
</dbReference>
<dbReference type="GO" id="GO:0034040">
    <property type="term" value="F:ATPase-coupled lipid transmembrane transporter activity"/>
    <property type="evidence" value="ECO:0007669"/>
    <property type="project" value="TreeGrafter"/>
</dbReference>
<dbReference type="CDD" id="cd18552">
    <property type="entry name" value="ABC_6TM_MsbA_like"/>
    <property type="match status" value="1"/>
</dbReference>
<keyword evidence="7 9" id="KW-0472">Membrane</keyword>
<dbReference type="GO" id="GO:0140359">
    <property type="term" value="F:ABC-type transporter activity"/>
    <property type="evidence" value="ECO:0007669"/>
    <property type="project" value="InterPro"/>
</dbReference>
<dbReference type="AlphaFoldDB" id="A0A3A8ADV8"/>
<organism evidence="12 13">
    <name type="scientific">Oceaniradius stylonematis</name>
    <dbReference type="NCBI Taxonomy" id="2184161"/>
    <lineage>
        <taxon>Bacteria</taxon>
        <taxon>Pseudomonadati</taxon>
        <taxon>Pseudomonadota</taxon>
        <taxon>Alphaproteobacteria</taxon>
        <taxon>Hyphomicrobiales</taxon>
        <taxon>Ahrensiaceae</taxon>
        <taxon>Oceaniradius</taxon>
    </lineage>
</organism>
<dbReference type="InterPro" id="IPR027417">
    <property type="entry name" value="P-loop_NTPase"/>
</dbReference>
<dbReference type="EMBL" id="QFWV02000004">
    <property type="protein sequence ID" value="RKF07209.1"/>
    <property type="molecule type" value="Genomic_DNA"/>
</dbReference>
<dbReference type="InterPro" id="IPR039421">
    <property type="entry name" value="Type_1_exporter"/>
</dbReference>
<dbReference type="PROSITE" id="PS50893">
    <property type="entry name" value="ABC_TRANSPORTER_2"/>
    <property type="match status" value="1"/>
</dbReference>
<evidence type="ECO:0000256" key="1">
    <source>
        <dbReference type="ARBA" id="ARBA00004651"/>
    </source>
</evidence>
<dbReference type="Gene3D" id="3.40.50.300">
    <property type="entry name" value="P-loop containing nucleotide triphosphate hydrolases"/>
    <property type="match status" value="1"/>
</dbReference>
<evidence type="ECO:0000256" key="7">
    <source>
        <dbReference type="ARBA" id="ARBA00023136"/>
    </source>
</evidence>
<evidence type="ECO:0000256" key="4">
    <source>
        <dbReference type="ARBA" id="ARBA00022741"/>
    </source>
</evidence>
<dbReference type="PROSITE" id="PS00211">
    <property type="entry name" value="ABC_TRANSPORTER_1"/>
    <property type="match status" value="1"/>
</dbReference>
<dbReference type="FunFam" id="3.40.50.300:FF:000218">
    <property type="entry name" value="Multidrug ABC transporter ATP-binding protein"/>
    <property type="match status" value="1"/>
</dbReference>
<dbReference type="GO" id="GO:0016887">
    <property type="term" value="F:ATP hydrolysis activity"/>
    <property type="evidence" value="ECO:0007669"/>
    <property type="project" value="InterPro"/>
</dbReference>
<proteinExistence type="inferred from homology"/>
<evidence type="ECO:0000256" key="6">
    <source>
        <dbReference type="ARBA" id="ARBA00022989"/>
    </source>
</evidence>
<dbReference type="SMART" id="SM00382">
    <property type="entry name" value="AAA"/>
    <property type="match status" value="1"/>
</dbReference>
<protein>
    <submittedName>
        <fullName evidence="12">ABC transporter ATP-binding protein</fullName>
    </submittedName>
</protein>